<sequence>MGTVRTAVAIAMGLLFFCGISGEVRAGGAGEGQGRRQEIRVQTRWASDAPHEAAFQQLLRDFDALHENVRVVDESVGNEISFNDRLRTAIATGNTPDVVYTLGGAAFRQYAENGVYLDLEPFLTADPQWRDFFLPLFENWQFDDLDGIYGVPYESFGVGIFYNRKIFRDLGLEPPRTVEDFEAVADVLLGEGIIPMAIGNHAIWRGGHLFTNLMLKRHGEEIARKLADRSVPWDGPEVIEVLTLIDDWHRRGFFGDNVVTASHNEEVALFHAGDTAMHMDGSWYIGSANASPLAEHIGFIPFPSFADYPRYRDVWMGGAAGGLSLSGTMSPERQEIVVSLLKFLTSPEAFATIQKAVGGGVYPVRLEADQDAVDRLTAEHAQALAEARALRTDLDSYDPLPQMTDRLRNSIQGMFAGQSPREAAREIQQEVNRGSR</sequence>
<dbReference type="Gene3D" id="3.40.190.10">
    <property type="entry name" value="Periplasmic binding protein-like II"/>
    <property type="match status" value="2"/>
</dbReference>
<reference evidence="6" key="1">
    <citation type="submission" date="2015-12" db="EMBL/GenBank/DDBJ databases">
        <authorList>
            <person name="Lodha T.D."/>
            <person name="Chintalapati S."/>
            <person name="Chintalapati V.R."/>
            <person name="Sravanthi T."/>
        </authorList>
    </citation>
    <scope>NUCLEOTIDE SEQUENCE [LARGE SCALE GENOMIC DNA]</scope>
    <source>
        <strain evidence="6">JC133</strain>
    </source>
</reference>
<dbReference type="InterPro" id="IPR050490">
    <property type="entry name" value="Bact_solute-bd_prot1"/>
</dbReference>
<comment type="caution">
    <text evidence="5">The sequence shown here is derived from an EMBL/GenBank/DDBJ whole genome shotgun (WGS) entry which is preliminary data.</text>
</comment>
<feature type="region of interest" description="Disordered" evidence="4">
    <location>
        <begin position="415"/>
        <end position="436"/>
    </location>
</feature>
<dbReference type="CDD" id="cd13585">
    <property type="entry name" value="PBP2_TMBP_like"/>
    <property type="match status" value="1"/>
</dbReference>
<dbReference type="EMBL" id="LPWH01000003">
    <property type="protein sequence ID" value="POR05333.1"/>
    <property type="molecule type" value="Genomic_DNA"/>
</dbReference>
<evidence type="ECO:0000256" key="4">
    <source>
        <dbReference type="SAM" id="MobiDB-lite"/>
    </source>
</evidence>
<evidence type="ECO:0000256" key="3">
    <source>
        <dbReference type="SAM" id="Coils"/>
    </source>
</evidence>
<dbReference type="Proteomes" id="UP000237350">
    <property type="component" value="Unassembled WGS sequence"/>
</dbReference>
<accession>A0A2S4K0P1</accession>
<organism evidence="5 6">
    <name type="scientific">Alkalispirochaeta sphaeroplastigenens</name>
    <dbReference type="NCBI Taxonomy" id="1187066"/>
    <lineage>
        <taxon>Bacteria</taxon>
        <taxon>Pseudomonadati</taxon>
        <taxon>Spirochaetota</taxon>
        <taxon>Spirochaetia</taxon>
        <taxon>Spirochaetales</taxon>
        <taxon>Spirochaetaceae</taxon>
        <taxon>Alkalispirochaeta</taxon>
    </lineage>
</organism>
<comment type="subcellular location">
    <subcellularLocation>
        <location evidence="1">Periplasm</location>
    </subcellularLocation>
</comment>
<protein>
    <recommendedName>
        <fullName evidence="7">ABC transporter substrate-binding protein</fullName>
    </recommendedName>
</protein>
<evidence type="ECO:0000313" key="5">
    <source>
        <dbReference type="EMBL" id="POR05333.1"/>
    </source>
</evidence>
<keyword evidence="6" id="KW-1185">Reference proteome</keyword>
<evidence type="ECO:0000256" key="1">
    <source>
        <dbReference type="ARBA" id="ARBA00004418"/>
    </source>
</evidence>
<proteinExistence type="inferred from homology"/>
<evidence type="ECO:0000256" key="2">
    <source>
        <dbReference type="ARBA" id="ARBA00008520"/>
    </source>
</evidence>
<comment type="similarity">
    <text evidence="2">Belongs to the bacterial solute-binding protein 1 family.</text>
</comment>
<dbReference type="OrthoDB" id="9798191at2"/>
<dbReference type="SUPFAM" id="SSF53850">
    <property type="entry name" value="Periplasmic binding protein-like II"/>
    <property type="match status" value="1"/>
</dbReference>
<keyword evidence="3" id="KW-0175">Coiled coil</keyword>
<feature type="coiled-coil region" evidence="3">
    <location>
        <begin position="366"/>
        <end position="393"/>
    </location>
</feature>
<dbReference type="Pfam" id="PF01547">
    <property type="entry name" value="SBP_bac_1"/>
    <property type="match status" value="1"/>
</dbReference>
<dbReference type="GO" id="GO:0042597">
    <property type="term" value="C:periplasmic space"/>
    <property type="evidence" value="ECO:0007669"/>
    <property type="project" value="UniProtKB-SubCell"/>
</dbReference>
<dbReference type="PANTHER" id="PTHR43649">
    <property type="entry name" value="ARABINOSE-BINDING PROTEIN-RELATED"/>
    <property type="match status" value="1"/>
</dbReference>
<evidence type="ECO:0008006" key="7">
    <source>
        <dbReference type="Google" id="ProtNLM"/>
    </source>
</evidence>
<name>A0A2S4K0P1_9SPIO</name>
<dbReference type="AlphaFoldDB" id="A0A2S4K0P1"/>
<dbReference type="InterPro" id="IPR006059">
    <property type="entry name" value="SBP"/>
</dbReference>
<dbReference type="PANTHER" id="PTHR43649:SF12">
    <property type="entry name" value="DIACETYLCHITOBIOSE BINDING PROTEIN DASA"/>
    <property type="match status" value="1"/>
</dbReference>
<dbReference type="RefSeq" id="WP_103679162.1">
    <property type="nucleotide sequence ID" value="NZ_LPWH01000003.1"/>
</dbReference>
<gene>
    <name evidence="5" type="ORF">AU468_01240</name>
</gene>
<evidence type="ECO:0000313" key="6">
    <source>
        <dbReference type="Proteomes" id="UP000237350"/>
    </source>
</evidence>